<dbReference type="PATRIC" id="fig|1379.3.peg.561"/>
<keyword evidence="3 6" id="KW-0689">Ribosomal protein</keyword>
<dbReference type="AlphaFoldDB" id="A0A134A1K4"/>
<dbReference type="NCBIfam" id="TIGR00952">
    <property type="entry name" value="S15_bact"/>
    <property type="match status" value="1"/>
</dbReference>
<reference evidence="10" key="1">
    <citation type="submission" date="2016-01" db="EMBL/GenBank/DDBJ databases">
        <authorList>
            <person name="Mitreva M."/>
            <person name="Pepin K.H."/>
            <person name="Mihindukulasuriya K.A."/>
            <person name="Fulton R."/>
            <person name="Fronick C."/>
            <person name="O'Laughlin M."/>
            <person name="Miner T."/>
            <person name="Herter B."/>
            <person name="Rosa B.A."/>
            <person name="Cordes M."/>
            <person name="Tomlinson C."/>
            <person name="Wollam A."/>
            <person name="Palsikar V.B."/>
            <person name="Mardis E.R."/>
            <person name="Wilson R.K."/>
        </authorList>
    </citation>
    <scope>NUCLEOTIDE SEQUENCE [LARGE SCALE GENOMIC DNA]</scope>
    <source>
        <strain evidence="10">DNF01167</strain>
    </source>
</reference>
<comment type="function">
    <text evidence="6">Forms an intersubunit bridge (bridge B4) with the 23S rRNA of the 50S subunit in the ribosome.</text>
</comment>
<dbReference type="STRING" id="1379.HMPREF3186_00564"/>
<accession>A0A134A1K4</accession>
<evidence type="ECO:0000256" key="7">
    <source>
        <dbReference type="RuleBase" id="RU003919"/>
    </source>
</evidence>
<dbReference type="InterPro" id="IPR005290">
    <property type="entry name" value="Ribosomal_uS15_bac-type"/>
</dbReference>
<gene>
    <name evidence="6" type="primary">rpsO</name>
    <name evidence="9" type="ORF">HMPREF3186_00564</name>
</gene>
<evidence type="ECO:0000256" key="2">
    <source>
        <dbReference type="ARBA" id="ARBA00022884"/>
    </source>
</evidence>
<evidence type="ECO:0000313" key="9">
    <source>
        <dbReference type="EMBL" id="KXB61578.1"/>
    </source>
</evidence>
<sequence>MEEIAMAAISQERKQEIIAQYRTHESDTGSPEVQIAVLTAEIDALTEHLNTHKKDHAGRRGLLKKVFRRRHLLDYLIKKDIQRYRELIKALGLRR</sequence>
<evidence type="ECO:0000313" key="10">
    <source>
        <dbReference type="Proteomes" id="UP000070355"/>
    </source>
</evidence>
<dbReference type="Gene3D" id="6.10.250.3130">
    <property type="match status" value="1"/>
</dbReference>
<dbReference type="CDD" id="cd00353">
    <property type="entry name" value="Ribosomal_S15p_S13e"/>
    <property type="match status" value="1"/>
</dbReference>
<keyword evidence="4 6" id="KW-0687">Ribonucleoprotein</keyword>
<comment type="function">
    <text evidence="6 8">One of the primary rRNA binding proteins, it binds directly to 16S rRNA where it helps nucleate assembly of the platform of the 30S subunit by binding and bridging several RNA helices of the 16S rRNA.</text>
</comment>
<dbReference type="PANTHER" id="PTHR23321">
    <property type="entry name" value="RIBOSOMAL PROTEIN S15, BACTERIAL AND ORGANELLAR"/>
    <property type="match status" value="1"/>
</dbReference>
<dbReference type="InterPro" id="IPR009068">
    <property type="entry name" value="uS15_NS1_RNA-bd_sf"/>
</dbReference>
<dbReference type="GO" id="GO:0019843">
    <property type="term" value="F:rRNA binding"/>
    <property type="evidence" value="ECO:0007669"/>
    <property type="project" value="UniProtKB-UniRule"/>
</dbReference>
<keyword evidence="2 6" id="KW-0694">RNA-binding</keyword>
<dbReference type="InterPro" id="IPR000589">
    <property type="entry name" value="Ribosomal_uS15"/>
</dbReference>
<dbReference type="GO" id="GO:0003735">
    <property type="term" value="F:structural constituent of ribosome"/>
    <property type="evidence" value="ECO:0007669"/>
    <property type="project" value="InterPro"/>
</dbReference>
<evidence type="ECO:0000256" key="6">
    <source>
        <dbReference type="HAMAP-Rule" id="MF_01343"/>
    </source>
</evidence>
<dbReference type="SUPFAM" id="SSF47060">
    <property type="entry name" value="S15/NS1 RNA-binding domain"/>
    <property type="match status" value="1"/>
</dbReference>
<organism evidence="9 10">
    <name type="scientific">Gemella haemolysans</name>
    <dbReference type="NCBI Taxonomy" id="1379"/>
    <lineage>
        <taxon>Bacteria</taxon>
        <taxon>Bacillati</taxon>
        <taxon>Bacillota</taxon>
        <taxon>Bacilli</taxon>
        <taxon>Bacillales</taxon>
        <taxon>Gemellaceae</taxon>
        <taxon>Gemella</taxon>
    </lineage>
</organism>
<comment type="subunit">
    <text evidence="5 6">Part of the 30S ribosomal subunit. Forms a bridge to the 50S subunit in the 70S ribosome, contacting the 23S rRNA.</text>
</comment>
<evidence type="ECO:0000256" key="1">
    <source>
        <dbReference type="ARBA" id="ARBA00022730"/>
    </source>
</evidence>
<dbReference type="Gene3D" id="1.10.287.10">
    <property type="entry name" value="S15/NS1, RNA-binding"/>
    <property type="match status" value="1"/>
</dbReference>
<dbReference type="GO" id="GO:0022627">
    <property type="term" value="C:cytosolic small ribosomal subunit"/>
    <property type="evidence" value="ECO:0007669"/>
    <property type="project" value="TreeGrafter"/>
</dbReference>
<protein>
    <recommendedName>
        <fullName evidence="6">Small ribosomal subunit protein uS15</fullName>
    </recommendedName>
</protein>
<dbReference type="PROSITE" id="PS00362">
    <property type="entry name" value="RIBOSOMAL_S15"/>
    <property type="match status" value="1"/>
</dbReference>
<dbReference type="FunFam" id="1.10.287.10:FF:000002">
    <property type="entry name" value="30S ribosomal protein S15"/>
    <property type="match status" value="1"/>
</dbReference>
<comment type="caution">
    <text evidence="9">The sequence shown here is derived from an EMBL/GenBank/DDBJ whole genome shotgun (WGS) entry which is preliminary data.</text>
</comment>
<keyword evidence="1 6" id="KW-0699">rRNA-binding</keyword>
<evidence type="ECO:0000256" key="5">
    <source>
        <dbReference type="ARBA" id="ARBA00064542"/>
    </source>
</evidence>
<dbReference type="EMBL" id="LSDC01000033">
    <property type="protein sequence ID" value="KXB61578.1"/>
    <property type="molecule type" value="Genomic_DNA"/>
</dbReference>
<evidence type="ECO:0000256" key="3">
    <source>
        <dbReference type="ARBA" id="ARBA00022980"/>
    </source>
</evidence>
<evidence type="ECO:0000256" key="8">
    <source>
        <dbReference type="RuleBase" id="RU004524"/>
    </source>
</evidence>
<name>A0A134A1K4_9BACL</name>
<dbReference type="GO" id="GO:0006412">
    <property type="term" value="P:translation"/>
    <property type="evidence" value="ECO:0007669"/>
    <property type="project" value="UniProtKB-UniRule"/>
</dbReference>
<dbReference type="Proteomes" id="UP000070355">
    <property type="component" value="Unassembled WGS sequence"/>
</dbReference>
<dbReference type="SMART" id="SM01387">
    <property type="entry name" value="Ribosomal_S15"/>
    <property type="match status" value="1"/>
</dbReference>
<evidence type="ECO:0000256" key="4">
    <source>
        <dbReference type="ARBA" id="ARBA00023274"/>
    </source>
</evidence>
<comment type="similarity">
    <text evidence="6 7">Belongs to the universal ribosomal protein uS15 family.</text>
</comment>
<dbReference type="Pfam" id="PF00312">
    <property type="entry name" value="Ribosomal_S15"/>
    <property type="match status" value="1"/>
</dbReference>
<dbReference type="PANTHER" id="PTHR23321:SF26">
    <property type="entry name" value="SMALL RIBOSOMAL SUBUNIT PROTEIN US15M"/>
    <property type="match status" value="1"/>
</dbReference>
<dbReference type="HAMAP" id="MF_01343_B">
    <property type="entry name" value="Ribosomal_uS15_B"/>
    <property type="match status" value="1"/>
</dbReference>
<proteinExistence type="inferred from homology"/>